<dbReference type="Proteomes" id="UP000799118">
    <property type="component" value="Unassembled WGS sequence"/>
</dbReference>
<accession>A0A6A4HXK5</accession>
<reference evidence="2" key="1">
    <citation type="journal article" date="2019" name="Environ. Microbiol.">
        <title>Fungal ecological strategies reflected in gene transcription - a case study of two litter decomposers.</title>
        <authorList>
            <person name="Barbi F."/>
            <person name="Kohler A."/>
            <person name="Barry K."/>
            <person name="Baskaran P."/>
            <person name="Daum C."/>
            <person name="Fauchery L."/>
            <person name="Ihrmark K."/>
            <person name="Kuo A."/>
            <person name="LaButti K."/>
            <person name="Lipzen A."/>
            <person name="Morin E."/>
            <person name="Grigoriev I.V."/>
            <person name="Henrissat B."/>
            <person name="Lindahl B."/>
            <person name="Martin F."/>
        </authorList>
    </citation>
    <scope>NUCLEOTIDE SEQUENCE</scope>
    <source>
        <strain evidence="2">JB14</strain>
    </source>
</reference>
<feature type="region of interest" description="Disordered" evidence="1">
    <location>
        <begin position="88"/>
        <end position="112"/>
    </location>
</feature>
<evidence type="ECO:0000256" key="1">
    <source>
        <dbReference type="SAM" id="MobiDB-lite"/>
    </source>
</evidence>
<evidence type="ECO:0000313" key="2">
    <source>
        <dbReference type="EMBL" id="KAE9402721.1"/>
    </source>
</evidence>
<proteinExistence type="predicted"/>
<dbReference type="EMBL" id="ML769432">
    <property type="protein sequence ID" value="KAE9402721.1"/>
    <property type="molecule type" value="Genomic_DNA"/>
</dbReference>
<dbReference type="AlphaFoldDB" id="A0A6A4HXK5"/>
<organism evidence="2 3">
    <name type="scientific">Gymnopus androsaceus JB14</name>
    <dbReference type="NCBI Taxonomy" id="1447944"/>
    <lineage>
        <taxon>Eukaryota</taxon>
        <taxon>Fungi</taxon>
        <taxon>Dikarya</taxon>
        <taxon>Basidiomycota</taxon>
        <taxon>Agaricomycotina</taxon>
        <taxon>Agaricomycetes</taxon>
        <taxon>Agaricomycetidae</taxon>
        <taxon>Agaricales</taxon>
        <taxon>Marasmiineae</taxon>
        <taxon>Omphalotaceae</taxon>
        <taxon>Gymnopus</taxon>
    </lineage>
</organism>
<keyword evidence="3" id="KW-1185">Reference proteome</keyword>
<sequence>MDSTDDHHDSYVFYPLSSIFSATHSDAQARLNQSTTEPFQASDHLHEFEMAVYRLGQLRRGHRAYESEKLEEKDLGFSSRVEEELDGLHKSWEAEGPGTRRPGLPSSAEDRVEGYEITEDVVWKANYKKVETRRTAARTGENLRFDFEPPLHLVSQN</sequence>
<name>A0A6A4HXK5_9AGAR</name>
<evidence type="ECO:0000313" key="3">
    <source>
        <dbReference type="Proteomes" id="UP000799118"/>
    </source>
</evidence>
<protein>
    <submittedName>
        <fullName evidence="2">Uncharacterized protein</fullName>
    </submittedName>
</protein>
<gene>
    <name evidence="2" type="ORF">BT96DRAFT_537985</name>
</gene>